<dbReference type="EMBL" id="JAHYIQ010000003">
    <property type="protein sequence ID" value="KAK1134219.1"/>
    <property type="molecule type" value="Genomic_DNA"/>
</dbReference>
<keyword evidence="3" id="KW-1185">Reference proteome</keyword>
<reference evidence="2" key="1">
    <citation type="submission" date="2021-10" db="EMBL/GenBank/DDBJ databases">
        <title>Melipona bicolor Genome sequencing and assembly.</title>
        <authorList>
            <person name="Araujo N.S."/>
            <person name="Arias M.C."/>
        </authorList>
    </citation>
    <scope>NUCLEOTIDE SEQUENCE</scope>
    <source>
        <strain evidence="2">USP_2M_L1-L4_2017</strain>
        <tissue evidence="2">Whole body</tissue>
    </source>
</reference>
<comment type="caution">
    <text evidence="2">The sequence shown here is derived from an EMBL/GenBank/DDBJ whole genome shotgun (WGS) entry which is preliminary data.</text>
</comment>
<evidence type="ECO:0000313" key="2">
    <source>
        <dbReference type="EMBL" id="KAK1134219.1"/>
    </source>
</evidence>
<sequence>MILQRVPSTHSSRSEGGAVTQKPKEPSTSCPGPPDDNLEWSRGKNGQPTVRSALRAARLASEIV</sequence>
<feature type="region of interest" description="Disordered" evidence="1">
    <location>
        <begin position="1"/>
        <end position="50"/>
    </location>
</feature>
<name>A0AA40GAL9_9HYME</name>
<evidence type="ECO:0000256" key="1">
    <source>
        <dbReference type="SAM" id="MobiDB-lite"/>
    </source>
</evidence>
<evidence type="ECO:0000313" key="3">
    <source>
        <dbReference type="Proteomes" id="UP001177670"/>
    </source>
</evidence>
<feature type="compositionally biased region" description="Polar residues" evidence="1">
    <location>
        <begin position="1"/>
        <end position="11"/>
    </location>
</feature>
<organism evidence="2 3">
    <name type="scientific">Melipona bicolor</name>
    <dbReference type="NCBI Taxonomy" id="60889"/>
    <lineage>
        <taxon>Eukaryota</taxon>
        <taxon>Metazoa</taxon>
        <taxon>Ecdysozoa</taxon>
        <taxon>Arthropoda</taxon>
        <taxon>Hexapoda</taxon>
        <taxon>Insecta</taxon>
        <taxon>Pterygota</taxon>
        <taxon>Neoptera</taxon>
        <taxon>Endopterygota</taxon>
        <taxon>Hymenoptera</taxon>
        <taxon>Apocrita</taxon>
        <taxon>Aculeata</taxon>
        <taxon>Apoidea</taxon>
        <taxon>Anthophila</taxon>
        <taxon>Apidae</taxon>
        <taxon>Melipona</taxon>
    </lineage>
</organism>
<proteinExistence type="predicted"/>
<gene>
    <name evidence="2" type="ORF">K0M31_012001</name>
</gene>
<dbReference type="AlphaFoldDB" id="A0AA40GAL9"/>
<protein>
    <submittedName>
        <fullName evidence="2">Uncharacterized protein</fullName>
    </submittedName>
</protein>
<accession>A0AA40GAL9</accession>
<dbReference type="Proteomes" id="UP001177670">
    <property type="component" value="Unassembled WGS sequence"/>
</dbReference>